<feature type="domain" description="FAD/NAD(P)-binding" evidence="2">
    <location>
        <begin position="4"/>
        <end position="146"/>
    </location>
</feature>
<evidence type="ECO:0000313" key="5">
    <source>
        <dbReference type="Proteomes" id="UP000029922"/>
    </source>
</evidence>
<dbReference type="InterPro" id="IPR023753">
    <property type="entry name" value="FAD/NAD-binding_dom"/>
</dbReference>
<sequence length="199" mass="21193">MKKSITIIGGSIAGLSAALFFAAAKNNELDFDIVVFDDKKADLNAAAIYNVPFFPKGAKAEEIYTHIKAQIAPMLAVRYIDSSVVEISGQKGNFITKDNAGNEVKSDYIIVATGASKCDIKGLEGFVKPHTLMPKPNKIRLETKERQMVKEGIYAAGLVSGVTTMVACAMGSANEAACAILSDIKGTLSVYHDTPTSRA</sequence>
<feature type="chain" id="PRO_5033217135" evidence="1">
    <location>
        <begin position="23"/>
        <end position="199"/>
    </location>
</feature>
<accession>A0A099TZJ2</accession>
<dbReference type="GO" id="GO:0016491">
    <property type="term" value="F:oxidoreductase activity"/>
    <property type="evidence" value="ECO:0007669"/>
    <property type="project" value="InterPro"/>
</dbReference>
<name>A0A099TZJ2_9HELI</name>
<dbReference type="EMBL" id="JRPD02000013">
    <property type="protein sequence ID" value="TLD99913.1"/>
    <property type="molecule type" value="Genomic_DNA"/>
</dbReference>
<dbReference type="Gene3D" id="3.50.50.60">
    <property type="entry name" value="FAD/NAD(P)-binding domain"/>
    <property type="match status" value="1"/>
</dbReference>
<dbReference type="Proteomes" id="UP000255139">
    <property type="component" value="Unassembled WGS sequence"/>
</dbReference>
<reference evidence="4 5" key="1">
    <citation type="journal article" date="2014" name="Genome Announc.">
        <title>Draft genome sequences of eight enterohepatic helicobacter species isolated from both laboratory and wild rodents.</title>
        <authorList>
            <person name="Sheh A."/>
            <person name="Shen Z."/>
            <person name="Fox J.G."/>
        </authorList>
    </citation>
    <scope>NUCLEOTIDE SEQUENCE [LARGE SCALE GENOMIC DNA]</scope>
    <source>
        <strain evidence="4 5">ST1</strain>
    </source>
</reference>
<dbReference type="InterPro" id="IPR036188">
    <property type="entry name" value="FAD/NAD-bd_sf"/>
</dbReference>
<evidence type="ECO:0000313" key="3">
    <source>
        <dbReference type="EMBL" id="STQ86824.1"/>
    </source>
</evidence>
<feature type="signal peptide" evidence="1">
    <location>
        <begin position="1"/>
        <end position="22"/>
    </location>
</feature>
<evidence type="ECO:0000259" key="2">
    <source>
        <dbReference type="Pfam" id="PF07992"/>
    </source>
</evidence>
<dbReference type="SUPFAM" id="SSF51905">
    <property type="entry name" value="FAD/NAD(P)-binding domain"/>
    <property type="match status" value="1"/>
</dbReference>
<keyword evidence="1" id="KW-0732">Signal</keyword>
<dbReference type="AlphaFoldDB" id="A0A099TZJ2"/>
<dbReference type="EMBL" id="UGJE01000002">
    <property type="protein sequence ID" value="STQ86824.1"/>
    <property type="molecule type" value="Genomic_DNA"/>
</dbReference>
<organism evidence="3 6">
    <name type="scientific">Helicobacter muridarum</name>
    <dbReference type="NCBI Taxonomy" id="216"/>
    <lineage>
        <taxon>Bacteria</taxon>
        <taxon>Pseudomonadati</taxon>
        <taxon>Campylobacterota</taxon>
        <taxon>Epsilonproteobacteria</taxon>
        <taxon>Campylobacterales</taxon>
        <taxon>Helicobacteraceae</taxon>
        <taxon>Helicobacter</taxon>
    </lineage>
</organism>
<dbReference type="STRING" id="216.LS73_06575"/>
<dbReference type="OrthoDB" id="5321870at2"/>
<reference evidence="3 6" key="2">
    <citation type="submission" date="2018-06" db="EMBL/GenBank/DDBJ databases">
        <authorList>
            <consortium name="Pathogen Informatics"/>
            <person name="Doyle S."/>
        </authorList>
    </citation>
    <scope>NUCLEOTIDE SEQUENCE [LARGE SCALE GENOMIC DNA]</scope>
    <source>
        <strain evidence="3 6">NCTC12714</strain>
    </source>
</reference>
<protein>
    <submittedName>
        <fullName evidence="3">Alkyl hydroperoxide reductase, large subunit</fullName>
    </submittedName>
    <submittedName>
        <fullName evidence="4">NAD(P)/FAD-dependent oxidoreductase</fullName>
    </submittedName>
</protein>
<dbReference type="RefSeq" id="WP_034558419.1">
    <property type="nucleotide sequence ID" value="NZ_FZML01000016.1"/>
</dbReference>
<evidence type="ECO:0000313" key="4">
    <source>
        <dbReference type="EMBL" id="TLD99913.1"/>
    </source>
</evidence>
<dbReference type="Proteomes" id="UP000029922">
    <property type="component" value="Unassembled WGS sequence"/>
</dbReference>
<evidence type="ECO:0000313" key="6">
    <source>
        <dbReference type="Proteomes" id="UP000255139"/>
    </source>
</evidence>
<keyword evidence="6" id="KW-1185">Reference proteome</keyword>
<evidence type="ECO:0000256" key="1">
    <source>
        <dbReference type="SAM" id="SignalP"/>
    </source>
</evidence>
<proteinExistence type="predicted"/>
<dbReference type="Pfam" id="PF07992">
    <property type="entry name" value="Pyr_redox_2"/>
    <property type="match status" value="1"/>
</dbReference>
<gene>
    <name evidence="4" type="ORF">LS73_006270</name>
    <name evidence="3" type="ORF">NCTC12714_01635</name>
</gene>